<dbReference type="Proteomes" id="UP000838756">
    <property type="component" value="Unassembled WGS sequence"/>
</dbReference>
<dbReference type="EMBL" id="CAKXAJ010025075">
    <property type="protein sequence ID" value="CAH2234662.1"/>
    <property type="molecule type" value="Genomic_DNA"/>
</dbReference>
<gene>
    <name evidence="2" type="primary">jg17939</name>
    <name evidence="2" type="ORF">PAEG_LOCUS12416</name>
</gene>
<proteinExistence type="predicted"/>
<protein>
    <submittedName>
        <fullName evidence="2">Jg17939 protein</fullName>
    </submittedName>
</protein>
<evidence type="ECO:0000313" key="3">
    <source>
        <dbReference type="Proteomes" id="UP000838756"/>
    </source>
</evidence>
<reference evidence="2" key="1">
    <citation type="submission" date="2022-03" db="EMBL/GenBank/DDBJ databases">
        <authorList>
            <person name="Lindestad O."/>
        </authorList>
    </citation>
    <scope>NUCLEOTIDE SEQUENCE</scope>
</reference>
<accession>A0A8S4RFB9</accession>
<feature type="region of interest" description="Disordered" evidence="1">
    <location>
        <begin position="22"/>
        <end position="55"/>
    </location>
</feature>
<organism evidence="2 3">
    <name type="scientific">Pararge aegeria aegeria</name>
    <dbReference type="NCBI Taxonomy" id="348720"/>
    <lineage>
        <taxon>Eukaryota</taxon>
        <taxon>Metazoa</taxon>
        <taxon>Ecdysozoa</taxon>
        <taxon>Arthropoda</taxon>
        <taxon>Hexapoda</taxon>
        <taxon>Insecta</taxon>
        <taxon>Pterygota</taxon>
        <taxon>Neoptera</taxon>
        <taxon>Endopterygota</taxon>
        <taxon>Lepidoptera</taxon>
        <taxon>Glossata</taxon>
        <taxon>Ditrysia</taxon>
        <taxon>Papilionoidea</taxon>
        <taxon>Nymphalidae</taxon>
        <taxon>Satyrinae</taxon>
        <taxon>Satyrini</taxon>
        <taxon>Parargina</taxon>
        <taxon>Pararge</taxon>
    </lineage>
</organism>
<name>A0A8S4RFB9_9NEOP</name>
<dbReference type="OrthoDB" id="407509at2759"/>
<dbReference type="AlphaFoldDB" id="A0A8S4RFB9"/>
<sequence>MGRAHSSQNRWTLGFKVLEWRPRTGKRNEGRPPTRWTDDISHQASRWEPPEASRPGPWIVVLPTKDLWPAVDVHVLK</sequence>
<evidence type="ECO:0000256" key="1">
    <source>
        <dbReference type="SAM" id="MobiDB-lite"/>
    </source>
</evidence>
<keyword evidence="3" id="KW-1185">Reference proteome</keyword>
<comment type="caution">
    <text evidence="2">The sequence shown here is derived from an EMBL/GenBank/DDBJ whole genome shotgun (WGS) entry which is preliminary data.</text>
</comment>
<feature type="compositionally biased region" description="Basic and acidic residues" evidence="1">
    <location>
        <begin position="22"/>
        <end position="41"/>
    </location>
</feature>
<evidence type="ECO:0000313" key="2">
    <source>
        <dbReference type="EMBL" id="CAH2234662.1"/>
    </source>
</evidence>